<reference evidence="1" key="1">
    <citation type="submission" date="2018-06" db="EMBL/GenBank/DDBJ databases">
        <authorList>
            <person name="Zhirakovskaya E."/>
        </authorList>
    </citation>
    <scope>NUCLEOTIDE SEQUENCE</scope>
</reference>
<protein>
    <recommendedName>
        <fullName evidence="2">DUF3108 domain-containing protein</fullName>
    </recommendedName>
</protein>
<gene>
    <name evidence="1" type="ORF">MNBD_GAMMA01-1978</name>
</gene>
<dbReference type="AlphaFoldDB" id="A0A3B0W3W8"/>
<evidence type="ECO:0000313" key="1">
    <source>
        <dbReference type="EMBL" id="VAW39306.1"/>
    </source>
</evidence>
<evidence type="ECO:0008006" key="2">
    <source>
        <dbReference type="Google" id="ProtNLM"/>
    </source>
</evidence>
<dbReference type="EMBL" id="UOEW01000223">
    <property type="protein sequence ID" value="VAW39306.1"/>
    <property type="molecule type" value="Genomic_DNA"/>
</dbReference>
<name>A0A3B0W3W8_9ZZZZ</name>
<accession>A0A3B0W3W8</accession>
<proteinExistence type="predicted"/>
<sequence length="233" mass="26714">MIKTILILLLVTTFRVQALDLFKAEYTVFKDGKQIGNSSIELSKDEQFYRITDQTKGTHGMASFLGFKRSEETLFSESDGKFIPDSYHMKQKVAFNKRHSDYQVDAETQMIYGSHKGDAWQIKTPAMFLTPNLVSLRLFQDICAGKTADLTYRVLKAEKVVDYHFKITSQNDGIIEVDKIHSKPSRVTTTWLDTKQQCLPIKVYHLEEGEDVLETKLIKVSFNSSQTQPEKTL</sequence>
<organism evidence="1">
    <name type="scientific">hydrothermal vent metagenome</name>
    <dbReference type="NCBI Taxonomy" id="652676"/>
    <lineage>
        <taxon>unclassified sequences</taxon>
        <taxon>metagenomes</taxon>
        <taxon>ecological metagenomes</taxon>
    </lineage>
</organism>